<dbReference type="Pfam" id="PF09012">
    <property type="entry name" value="FeoC"/>
    <property type="match status" value="1"/>
</dbReference>
<dbReference type="InterPro" id="IPR006058">
    <property type="entry name" value="2Fe2S_fd_BS"/>
</dbReference>
<dbReference type="Gene3D" id="1.10.10.10">
    <property type="entry name" value="Winged helix-like DNA-binding domain superfamily/Winged helix DNA-binding domain"/>
    <property type="match status" value="1"/>
</dbReference>
<dbReference type="PROSITE" id="PS00197">
    <property type="entry name" value="2FE2S_FER_1"/>
    <property type="match status" value="1"/>
</dbReference>
<evidence type="ECO:0000313" key="2">
    <source>
        <dbReference type="EMBL" id="MCN9243808.1"/>
    </source>
</evidence>
<dbReference type="Proteomes" id="UP001523219">
    <property type="component" value="Unassembled WGS sequence"/>
</dbReference>
<dbReference type="InterPro" id="IPR015102">
    <property type="entry name" value="Tscrpt_reg_HTH_FeoC"/>
</dbReference>
<dbReference type="EMBL" id="JAMWMR010000025">
    <property type="protein sequence ID" value="MCN9243808.1"/>
    <property type="molecule type" value="Genomic_DNA"/>
</dbReference>
<dbReference type="RefSeq" id="WP_252427357.1">
    <property type="nucleotide sequence ID" value="NZ_JAMWMR010000025.1"/>
</dbReference>
<feature type="domain" description="Transcriptional regulator HTH-type FeoC" evidence="1">
    <location>
        <begin position="26"/>
        <end position="87"/>
    </location>
</feature>
<dbReference type="InterPro" id="IPR036390">
    <property type="entry name" value="WH_DNA-bd_sf"/>
</dbReference>
<keyword evidence="3" id="KW-1185">Reference proteome</keyword>
<organism evidence="2 3">
    <name type="scientific">Streptomyces macrolidinus</name>
    <dbReference type="NCBI Taxonomy" id="2952607"/>
    <lineage>
        <taxon>Bacteria</taxon>
        <taxon>Bacillati</taxon>
        <taxon>Actinomycetota</taxon>
        <taxon>Actinomycetes</taxon>
        <taxon>Kitasatosporales</taxon>
        <taxon>Streptomycetaceae</taxon>
        <taxon>Streptomyces</taxon>
    </lineage>
</organism>
<reference evidence="2 3" key="1">
    <citation type="submission" date="2022-05" db="EMBL/GenBank/DDBJ databases">
        <title>Streptomyces sp. nov. RY43-2 isolated from soil of a peat swamp forest.</title>
        <authorList>
            <person name="Kanchanasin P."/>
            <person name="Tanasupawat S."/>
            <person name="Phongsopitanun W."/>
        </authorList>
    </citation>
    <scope>NUCLEOTIDE SEQUENCE [LARGE SCALE GENOMIC DNA]</scope>
    <source>
        <strain evidence="2 3">RY43-2</strain>
    </source>
</reference>
<comment type="caution">
    <text evidence="2">The sequence shown here is derived from an EMBL/GenBank/DDBJ whole genome shotgun (WGS) entry which is preliminary data.</text>
</comment>
<name>A0ABT0ZJN5_9ACTN</name>
<protein>
    <submittedName>
        <fullName evidence="2">FeoC-like transcriptional regulator</fullName>
    </submittedName>
</protein>
<evidence type="ECO:0000313" key="3">
    <source>
        <dbReference type="Proteomes" id="UP001523219"/>
    </source>
</evidence>
<dbReference type="SUPFAM" id="SSF46785">
    <property type="entry name" value="Winged helix' DNA-binding domain"/>
    <property type="match status" value="1"/>
</dbReference>
<dbReference type="InterPro" id="IPR036388">
    <property type="entry name" value="WH-like_DNA-bd_sf"/>
</dbReference>
<gene>
    <name evidence="2" type="ORF">NGF19_24020</name>
</gene>
<proteinExistence type="predicted"/>
<sequence>MSLPWRRHAPAPAPSPVGGGALRAVLAEIRAARGGGVSLTEVAQRVGVSREEAEAMVEYWVQRGALATTDLGRGCASGGCGGCPSAARDGGPGCGTDGPSGPVLVAITVRPRS</sequence>
<evidence type="ECO:0000259" key="1">
    <source>
        <dbReference type="Pfam" id="PF09012"/>
    </source>
</evidence>
<accession>A0ABT0ZJN5</accession>